<dbReference type="PROSITE" id="PS51257">
    <property type="entry name" value="PROKAR_LIPOPROTEIN"/>
    <property type="match status" value="1"/>
</dbReference>
<feature type="compositionally biased region" description="Basic and acidic residues" evidence="9">
    <location>
        <begin position="347"/>
        <end position="374"/>
    </location>
</feature>
<proteinExistence type="inferred from homology"/>
<comment type="similarity">
    <text evidence="8">Belongs to the G-protein coupled receptor 1 family.</text>
</comment>
<comment type="subcellular location">
    <subcellularLocation>
        <location evidence="1">Membrane</location>
        <topology evidence="1">Multi-pass membrane protein</topology>
    </subcellularLocation>
</comment>
<keyword evidence="13" id="KW-1185">Reference proteome</keyword>
<evidence type="ECO:0000256" key="1">
    <source>
        <dbReference type="ARBA" id="ARBA00004141"/>
    </source>
</evidence>
<dbReference type="PROSITE" id="PS50262">
    <property type="entry name" value="G_PROTEIN_RECEP_F1_2"/>
    <property type="match status" value="1"/>
</dbReference>
<dbReference type="Pfam" id="PF00001">
    <property type="entry name" value="7tm_1"/>
    <property type="match status" value="1"/>
</dbReference>
<keyword evidence="4 8" id="KW-0297">G-protein coupled receptor</keyword>
<gene>
    <name evidence="12" type="ORF">BaRGS_00005830</name>
</gene>
<protein>
    <recommendedName>
        <fullName evidence="11">G-protein coupled receptors family 1 profile domain-containing protein</fullName>
    </recommendedName>
</protein>
<keyword evidence="2 8" id="KW-0812">Transmembrane</keyword>
<dbReference type="CDD" id="cd00637">
    <property type="entry name" value="7tm_classA_rhodopsin-like"/>
    <property type="match status" value="2"/>
</dbReference>
<keyword evidence="5 10" id="KW-0472">Membrane</keyword>
<feature type="compositionally biased region" description="Polar residues" evidence="9">
    <location>
        <begin position="387"/>
        <end position="399"/>
    </location>
</feature>
<evidence type="ECO:0000256" key="2">
    <source>
        <dbReference type="ARBA" id="ARBA00022692"/>
    </source>
</evidence>
<name>A0ABD0LUF9_9CAEN</name>
<keyword evidence="3 10" id="KW-1133">Transmembrane helix</keyword>
<feature type="region of interest" description="Disordered" evidence="9">
    <location>
        <begin position="445"/>
        <end position="502"/>
    </location>
</feature>
<comment type="caution">
    <text evidence="12">The sequence shown here is derived from an EMBL/GenBank/DDBJ whole genome shotgun (WGS) entry which is preliminary data.</text>
</comment>
<dbReference type="AlphaFoldDB" id="A0ABD0LUF9"/>
<feature type="region of interest" description="Disordered" evidence="9">
    <location>
        <begin position="257"/>
        <end position="281"/>
    </location>
</feature>
<feature type="region of interest" description="Disordered" evidence="9">
    <location>
        <begin position="320"/>
        <end position="411"/>
    </location>
</feature>
<sequence>MTGNRTTAAGDTADELVALTPAILYTSLLMLIGSCGNALVFYVYGFRWQRTVTKIFIFSLAALDLMNSLICMPTEIAMLVKIVSFDAPEWCRITRFLTYTLNGSSSLILVAIAVDRYYKIHRPLNCFFTDRRAKRVCVGAVILAAGLSWPSLVFYGNLTIPIAGSDAVGVTCLVSDAYIDTWWPMVFYSVYFTCYLALVAAITVLYSLIAKQLVVLRRKQKERLRGGCSGLRSSTVEIPSQETVPLTRIIIDDAKAPGENDVTDHDVKSGTEKVALQRQPAESGVKSLGDILHETAQAMARHVDKSEEEDFRRRSVTFKLPSLPVGPDVHPEVQNGGPATNGLSHGAVKDEGDSPKLESNDRRSKQLESAEPDFKILGPNDQGPQMLGSNDQAQDSSSVMERKVSVKANSAHNQLPQSVSAGAFVRGGRFQMTLLRFVCPSQPTLREEQKPLDPPSNDVISEEDNASTDVVSHGKSEDVTTHGAVDTNHHEERRSDENDKEGCFSVDTTVNGINLDSNGGTTLASLLAQEKGLCPNESGMSSRNSFLMLPGGYPGGHTPTSRLPTPTDTPNPHSADNRPVRLFSALLLDRLSKKMAYRPAKTTRMLFAISIVFVVSFLPFFVIVLMRAAQGTAFLASLSDVEVVVVNIFIRSSFISNAANPIIYGLCNKQFRVECRQLIGRFSGRQSDVTVRVMEQTDDALGCANSN</sequence>
<dbReference type="InterPro" id="IPR017452">
    <property type="entry name" value="GPCR_Rhodpsn_7TM"/>
</dbReference>
<dbReference type="PRINTS" id="PR00237">
    <property type="entry name" value="GPCRRHODOPSN"/>
</dbReference>
<evidence type="ECO:0000256" key="10">
    <source>
        <dbReference type="SAM" id="Phobius"/>
    </source>
</evidence>
<keyword evidence="6 8" id="KW-0675">Receptor</keyword>
<dbReference type="InterPro" id="IPR000276">
    <property type="entry name" value="GPCR_Rhodpsn"/>
</dbReference>
<feature type="transmembrane region" description="Helical" evidence="10">
    <location>
        <begin position="55"/>
        <end position="76"/>
    </location>
</feature>
<feature type="transmembrane region" description="Helical" evidence="10">
    <location>
        <begin position="185"/>
        <end position="209"/>
    </location>
</feature>
<feature type="compositionally biased region" description="Basic and acidic residues" evidence="9">
    <location>
        <begin position="257"/>
        <end position="271"/>
    </location>
</feature>
<evidence type="ECO:0000256" key="7">
    <source>
        <dbReference type="ARBA" id="ARBA00023224"/>
    </source>
</evidence>
<dbReference type="GO" id="GO:0016020">
    <property type="term" value="C:membrane"/>
    <property type="evidence" value="ECO:0007669"/>
    <property type="project" value="UniProtKB-SubCell"/>
</dbReference>
<evidence type="ECO:0000256" key="9">
    <source>
        <dbReference type="SAM" id="MobiDB-lite"/>
    </source>
</evidence>
<evidence type="ECO:0000256" key="8">
    <source>
        <dbReference type="RuleBase" id="RU000688"/>
    </source>
</evidence>
<dbReference type="EMBL" id="JACVVK020000023">
    <property type="protein sequence ID" value="KAK7502881.1"/>
    <property type="molecule type" value="Genomic_DNA"/>
</dbReference>
<evidence type="ECO:0000256" key="6">
    <source>
        <dbReference type="ARBA" id="ARBA00023170"/>
    </source>
</evidence>
<dbReference type="PROSITE" id="PS00237">
    <property type="entry name" value="G_PROTEIN_RECEP_F1_1"/>
    <property type="match status" value="1"/>
</dbReference>
<feature type="domain" description="G-protein coupled receptors family 1 profile" evidence="11">
    <location>
        <begin position="36"/>
        <end position="664"/>
    </location>
</feature>
<dbReference type="Proteomes" id="UP001519460">
    <property type="component" value="Unassembled WGS sequence"/>
</dbReference>
<dbReference type="SUPFAM" id="SSF81321">
    <property type="entry name" value="Family A G protein-coupled receptor-like"/>
    <property type="match status" value="1"/>
</dbReference>
<accession>A0ABD0LUF9</accession>
<feature type="transmembrane region" description="Helical" evidence="10">
    <location>
        <begin position="136"/>
        <end position="155"/>
    </location>
</feature>
<feature type="compositionally biased region" description="Basic and acidic residues" evidence="9">
    <location>
        <begin position="487"/>
        <end position="502"/>
    </location>
</feature>
<evidence type="ECO:0000313" key="12">
    <source>
        <dbReference type="EMBL" id="KAK7502881.1"/>
    </source>
</evidence>
<feature type="transmembrane region" description="Helical" evidence="10">
    <location>
        <begin position="605"/>
        <end position="626"/>
    </location>
</feature>
<dbReference type="Gene3D" id="1.20.1070.10">
    <property type="entry name" value="Rhodopsin 7-helix transmembrane proteins"/>
    <property type="match status" value="2"/>
</dbReference>
<evidence type="ECO:0000256" key="5">
    <source>
        <dbReference type="ARBA" id="ARBA00023136"/>
    </source>
</evidence>
<organism evidence="12 13">
    <name type="scientific">Batillaria attramentaria</name>
    <dbReference type="NCBI Taxonomy" id="370345"/>
    <lineage>
        <taxon>Eukaryota</taxon>
        <taxon>Metazoa</taxon>
        <taxon>Spiralia</taxon>
        <taxon>Lophotrochozoa</taxon>
        <taxon>Mollusca</taxon>
        <taxon>Gastropoda</taxon>
        <taxon>Caenogastropoda</taxon>
        <taxon>Sorbeoconcha</taxon>
        <taxon>Cerithioidea</taxon>
        <taxon>Batillariidae</taxon>
        <taxon>Batillaria</taxon>
    </lineage>
</organism>
<evidence type="ECO:0000313" key="13">
    <source>
        <dbReference type="Proteomes" id="UP001519460"/>
    </source>
</evidence>
<dbReference type="PANTHER" id="PTHR24243">
    <property type="entry name" value="G-PROTEIN COUPLED RECEPTOR"/>
    <property type="match status" value="1"/>
</dbReference>
<dbReference type="PANTHER" id="PTHR24243:SF224">
    <property type="entry name" value="G-PROTEIN COUPLED RECEPTOR 19-RELATED"/>
    <property type="match status" value="1"/>
</dbReference>
<keyword evidence="7 8" id="KW-0807">Transducer</keyword>
<evidence type="ECO:0000259" key="11">
    <source>
        <dbReference type="PROSITE" id="PS50262"/>
    </source>
</evidence>
<feature type="transmembrane region" description="Helical" evidence="10">
    <location>
        <begin position="96"/>
        <end position="115"/>
    </location>
</feature>
<feature type="compositionally biased region" description="Polar residues" evidence="9">
    <location>
        <begin position="558"/>
        <end position="574"/>
    </location>
</feature>
<feature type="region of interest" description="Disordered" evidence="9">
    <location>
        <begin position="555"/>
        <end position="577"/>
    </location>
</feature>
<evidence type="ECO:0000256" key="3">
    <source>
        <dbReference type="ARBA" id="ARBA00022989"/>
    </source>
</evidence>
<evidence type="ECO:0000256" key="4">
    <source>
        <dbReference type="ARBA" id="ARBA00023040"/>
    </source>
</evidence>
<reference evidence="12 13" key="1">
    <citation type="journal article" date="2023" name="Sci. Data">
        <title>Genome assembly of the Korean intertidal mud-creeper Batillaria attramentaria.</title>
        <authorList>
            <person name="Patra A.K."/>
            <person name="Ho P.T."/>
            <person name="Jun S."/>
            <person name="Lee S.J."/>
            <person name="Kim Y."/>
            <person name="Won Y.J."/>
        </authorList>
    </citation>
    <scope>NUCLEOTIDE SEQUENCE [LARGE SCALE GENOMIC DNA]</scope>
    <source>
        <strain evidence="12">Wonlab-2016</strain>
    </source>
</reference>
<feature type="transmembrane region" description="Helical" evidence="10">
    <location>
        <begin position="22"/>
        <end position="43"/>
    </location>
</feature>
<dbReference type="GO" id="GO:0004930">
    <property type="term" value="F:G protein-coupled receptor activity"/>
    <property type="evidence" value="ECO:0007669"/>
    <property type="project" value="UniProtKB-KW"/>
</dbReference>